<protein>
    <recommendedName>
        <fullName evidence="1">Rhamnogalacturonase A/B/Epimerase-like pectate lyase domain-containing protein</fullName>
    </recommendedName>
</protein>
<proteinExistence type="predicted"/>
<dbReference type="EMBL" id="JAMD01000006">
    <property type="protein sequence ID" value="KEJ95444.1"/>
    <property type="molecule type" value="Genomic_DNA"/>
</dbReference>
<comment type="caution">
    <text evidence="2">The sequence shown here is derived from an EMBL/GenBank/DDBJ whole genome shotgun (WGS) entry which is preliminary data.</text>
</comment>
<gene>
    <name evidence="2" type="ORF">SUH3_20885</name>
</gene>
<evidence type="ECO:0000259" key="1">
    <source>
        <dbReference type="Pfam" id="PF12708"/>
    </source>
</evidence>
<dbReference type="InterPro" id="IPR011050">
    <property type="entry name" value="Pectin_lyase_fold/virulence"/>
</dbReference>
<dbReference type="InterPro" id="IPR012334">
    <property type="entry name" value="Pectin_lyas_fold"/>
</dbReference>
<accession>A0A073J0F2</accession>
<evidence type="ECO:0000313" key="3">
    <source>
        <dbReference type="Proteomes" id="UP000027746"/>
    </source>
</evidence>
<dbReference type="AlphaFoldDB" id="A0A073J0F2"/>
<dbReference type="GeneID" id="68871398"/>
<keyword evidence="3" id="KW-1185">Reference proteome</keyword>
<dbReference type="Gene3D" id="2.160.20.10">
    <property type="entry name" value="Single-stranded right-handed beta-helix, Pectin lyase-like"/>
    <property type="match status" value="1"/>
</dbReference>
<dbReference type="Proteomes" id="UP000027746">
    <property type="component" value="Unassembled WGS sequence"/>
</dbReference>
<dbReference type="InterPro" id="IPR024535">
    <property type="entry name" value="RHGA/B-epi-like_pectate_lyase"/>
</dbReference>
<feature type="domain" description="Rhamnogalacturonase A/B/Epimerase-like pectate lyase" evidence="1">
    <location>
        <begin position="189"/>
        <end position="246"/>
    </location>
</feature>
<reference evidence="2 3" key="1">
    <citation type="submission" date="2014-01" db="EMBL/GenBank/DDBJ databases">
        <title>Sulfitobacter sp. H3 (MCCC 1A00686) Genome Sequencing.</title>
        <authorList>
            <person name="Lai Q."/>
            <person name="Hong Z."/>
        </authorList>
    </citation>
    <scope>NUCLEOTIDE SEQUENCE [LARGE SCALE GENOMIC DNA]</scope>
    <source>
        <strain evidence="2 3">H3</strain>
    </source>
</reference>
<name>A0A073J0F2_9RHOB</name>
<evidence type="ECO:0000313" key="2">
    <source>
        <dbReference type="EMBL" id="KEJ95444.1"/>
    </source>
</evidence>
<sequence>MNKAITDGVLLMPPPFANGLDVYSSGDGTPGSDTYANAANAAFVPADQDFAGCLEVQKNASTTKVRYMGETPLLPGCYLRVTVRVKAVSGNLPSVRVAGYAAAAGGGNVSGVDQTSDSVALTAYGEVVEVSAIIGTGDRNGVDLVWGREAIYGHFGLDLTGPNGGVVRIDDIVIEDVTSVFLRDMLAQVDVRDYGAIGDGTTDDSAAFDAANAAANGRVVLVPAGTYRLNSDVTFDTHVKFEGKVTMPVDAVLLLRRDFHLPAYIDAFENEEEAFKKAFQALLNNADHESLDMGGRKVAVTAPIDMVATVPSKTSYATRRIIRNGQFEASGTAAWATETTTSQATYDPGNATRLDNVVNVANIPVGSLVQGNGVGREVYVRSKNVAQQRITLSAPLFDADGTQNFTFKRFKYLLDFSGFSNLAKFGLDGIEFQCNNVCSGILLAESGLTFTVQDCFISRPKDRGITSHGGGCQGMIIDRCQFLSSEDGADVSDRVSIGFNTNANDVKIRNNRATKFRHWAVIGGGSSIIIGNHFFQGDTVNGGVRSAGIVMAKPHSSGVISGNYIDNCFIEWTNEHDPAPDFSSEFSFSALSITGNTFLSGSVAPWFSYIVVKPHGAGHFLSGVSITGNKFRSISGNIDRVERVDTSFADLDRGRFKDVEFHGNSFHGINTPVSNPLRVRHGETTTAQTWVIDTNGELPFEGWATQVVAVTAHGRLRNDNNVTKFDFPYTDPEEGPNRDQVHLGWDQPMKGTVNLIVRMDN</sequence>
<organism evidence="2 3">
    <name type="scientific">Pseudosulfitobacter pseudonitzschiae</name>
    <dbReference type="NCBI Taxonomy" id="1402135"/>
    <lineage>
        <taxon>Bacteria</taxon>
        <taxon>Pseudomonadati</taxon>
        <taxon>Pseudomonadota</taxon>
        <taxon>Alphaproteobacteria</taxon>
        <taxon>Rhodobacterales</taxon>
        <taxon>Roseobacteraceae</taxon>
        <taxon>Pseudosulfitobacter</taxon>
    </lineage>
</organism>
<dbReference type="OrthoDB" id="7749009at2"/>
<dbReference type="Pfam" id="PF12708">
    <property type="entry name" value="Pect-lyase_RHGA_epim"/>
    <property type="match status" value="1"/>
</dbReference>
<dbReference type="SUPFAM" id="SSF51126">
    <property type="entry name" value="Pectin lyase-like"/>
    <property type="match status" value="1"/>
</dbReference>
<dbReference type="RefSeq" id="WP_037926610.1">
    <property type="nucleotide sequence ID" value="NZ_CP054599.1"/>
</dbReference>